<protein>
    <recommendedName>
        <fullName evidence="6">Starch synthase catalytic domain-containing protein</fullName>
    </recommendedName>
</protein>
<evidence type="ECO:0000256" key="4">
    <source>
        <dbReference type="ARBA" id="ARBA00023234"/>
    </source>
</evidence>
<keyword evidence="3" id="KW-0808">Transferase</keyword>
<dbReference type="Gene3D" id="3.40.50.2000">
    <property type="entry name" value="Glycogen Phosphorylase B"/>
    <property type="match status" value="2"/>
</dbReference>
<feature type="domain" description="Starch synthase catalytic" evidence="6">
    <location>
        <begin position="15"/>
        <end position="203"/>
    </location>
</feature>
<proteinExistence type="predicted"/>
<keyword evidence="4" id="KW-0035">Amyloplast</keyword>
<dbReference type="Proteomes" id="UP001189429">
    <property type="component" value="Unassembled WGS sequence"/>
</dbReference>
<dbReference type="Pfam" id="PF08323">
    <property type="entry name" value="Glyco_transf_5"/>
    <property type="match status" value="1"/>
</dbReference>
<sequence>YSHYENISYIGEQRVRVDGREELVKYWHRYMDYGDGQGTDYVFVDHPSIERQGGLYNGDDGREYSDNLFRFTLLSLAALEAPLNLVIRGSKYGDKVLFLANDWQAGLVPLYLCYKYRCNRCYEQARCIYVVHNLGYQGQYHGVNSCNFFGVDQKAAHDLAMGNSVNLCKGALICSDRVITVSPNYMREIQTPQGGFNLQDFVRAKGQRLHGILNGIDDCWNPETDSNIVRTFGVDDFVPAKRANKLALQRSLGLAEDPDRVLIGFVGRLTWQKGVDVMGSIISWLMEDTGNGVTGHAQLIMMGNGERQYADTLRWGQQAYPGRVVGYVGFDPKVLILYDITYPIVVSHSDWYECVVPGRVEANCLRQWSPPDVLPAVRHAADRDRHGRPHRLGRGRLRGRRQGHRLQDLPPGVGEDEGGRLPGVRDVSEAPRGLPTDAADGDAHGLLLAARHGRVRAADRRSALRPVPGAVEFGRRRAALLLRRLFLPRRPASYPDGPVSPKVEGGLSA</sequence>
<evidence type="ECO:0000313" key="8">
    <source>
        <dbReference type="Proteomes" id="UP001189429"/>
    </source>
</evidence>
<gene>
    <name evidence="7" type="ORF">PCOR1329_LOCUS45263</name>
</gene>
<evidence type="ECO:0000256" key="1">
    <source>
        <dbReference type="ARBA" id="ARBA00004602"/>
    </source>
</evidence>
<evidence type="ECO:0000256" key="2">
    <source>
        <dbReference type="ARBA" id="ARBA00022676"/>
    </source>
</evidence>
<dbReference type="InterPro" id="IPR013534">
    <property type="entry name" value="Starch_synth_cat_dom"/>
</dbReference>
<keyword evidence="2" id="KW-0328">Glycosyltransferase</keyword>
<evidence type="ECO:0000256" key="5">
    <source>
        <dbReference type="SAM" id="MobiDB-lite"/>
    </source>
</evidence>
<evidence type="ECO:0000256" key="3">
    <source>
        <dbReference type="ARBA" id="ARBA00022679"/>
    </source>
</evidence>
<keyword evidence="8" id="KW-1185">Reference proteome</keyword>
<comment type="caution">
    <text evidence="7">The sequence shown here is derived from an EMBL/GenBank/DDBJ whole genome shotgun (WGS) entry which is preliminary data.</text>
</comment>
<dbReference type="PANTHER" id="PTHR45825:SF11">
    <property type="entry name" value="ALPHA AMYLASE DOMAIN-CONTAINING PROTEIN"/>
    <property type="match status" value="1"/>
</dbReference>
<feature type="compositionally biased region" description="Basic residues" evidence="5">
    <location>
        <begin position="386"/>
        <end position="404"/>
    </location>
</feature>
<dbReference type="PANTHER" id="PTHR45825">
    <property type="entry name" value="GRANULE-BOUND STARCH SYNTHASE 1, CHLOROPLASTIC/AMYLOPLASTIC"/>
    <property type="match status" value="1"/>
</dbReference>
<name>A0ABN9U503_9DINO</name>
<dbReference type="SUPFAM" id="SSF53756">
    <property type="entry name" value="UDP-Glycosyltransferase/glycogen phosphorylase"/>
    <property type="match status" value="1"/>
</dbReference>
<evidence type="ECO:0000313" key="7">
    <source>
        <dbReference type="EMBL" id="CAK0853943.1"/>
    </source>
</evidence>
<keyword evidence="4" id="KW-0934">Plastid</keyword>
<reference evidence="7" key="1">
    <citation type="submission" date="2023-10" db="EMBL/GenBank/DDBJ databases">
        <authorList>
            <person name="Chen Y."/>
            <person name="Shah S."/>
            <person name="Dougan E. K."/>
            <person name="Thang M."/>
            <person name="Chan C."/>
        </authorList>
    </citation>
    <scope>NUCLEOTIDE SEQUENCE [LARGE SCALE GENOMIC DNA]</scope>
</reference>
<organism evidence="7 8">
    <name type="scientific">Prorocentrum cordatum</name>
    <dbReference type="NCBI Taxonomy" id="2364126"/>
    <lineage>
        <taxon>Eukaryota</taxon>
        <taxon>Sar</taxon>
        <taxon>Alveolata</taxon>
        <taxon>Dinophyceae</taxon>
        <taxon>Prorocentrales</taxon>
        <taxon>Prorocentraceae</taxon>
        <taxon>Prorocentrum</taxon>
    </lineage>
</organism>
<feature type="region of interest" description="Disordered" evidence="5">
    <location>
        <begin position="380"/>
        <end position="439"/>
    </location>
</feature>
<accession>A0ABN9U503</accession>
<dbReference type="EMBL" id="CAUYUJ010015439">
    <property type="protein sequence ID" value="CAK0853943.1"/>
    <property type="molecule type" value="Genomic_DNA"/>
</dbReference>
<evidence type="ECO:0000259" key="6">
    <source>
        <dbReference type="Pfam" id="PF08323"/>
    </source>
</evidence>
<comment type="subcellular location">
    <subcellularLocation>
        <location evidence="1">Plastid</location>
        <location evidence="1">Amyloplast</location>
    </subcellularLocation>
</comment>
<feature type="non-terminal residue" evidence="7">
    <location>
        <position position="1"/>
    </location>
</feature>